<evidence type="ECO:0000256" key="8">
    <source>
        <dbReference type="HAMAP-Rule" id="MF_00258"/>
    </source>
</evidence>
<evidence type="ECO:0000256" key="6">
    <source>
        <dbReference type="ARBA" id="ARBA00023316"/>
    </source>
</evidence>
<feature type="binding site" evidence="8">
    <location>
        <begin position="82"/>
        <end position="83"/>
    </location>
    <ligand>
        <name>substrate</name>
    </ligand>
</feature>
<dbReference type="PANTHER" id="PTHR21198:SF2">
    <property type="entry name" value="GLUTAMATE RACEMASE"/>
    <property type="match status" value="1"/>
</dbReference>
<evidence type="ECO:0000256" key="1">
    <source>
        <dbReference type="ARBA" id="ARBA00001602"/>
    </source>
</evidence>
<evidence type="ECO:0000256" key="4">
    <source>
        <dbReference type="ARBA" id="ARBA00022984"/>
    </source>
</evidence>
<evidence type="ECO:0000256" key="2">
    <source>
        <dbReference type="ARBA" id="ARBA00013090"/>
    </source>
</evidence>
<proteinExistence type="inferred from homology"/>
<dbReference type="Gene3D" id="3.40.50.1860">
    <property type="match status" value="2"/>
</dbReference>
<dbReference type="Pfam" id="PF01177">
    <property type="entry name" value="Asp_Glu_race"/>
    <property type="match status" value="1"/>
</dbReference>
<keyword evidence="5 8" id="KW-0413">Isomerase</keyword>
<dbReference type="InterPro" id="IPR004391">
    <property type="entry name" value="Glu_race"/>
</dbReference>
<reference evidence="9 10" key="1">
    <citation type="submission" date="2018-02" db="EMBL/GenBank/DDBJ databases">
        <title>novel marine gammaproteobacteria from coastal saline agro ecosystem.</title>
        <authorList>
            <person name="Krishnan R."/>
            <person name="Ramesh Kumar N."/>
        </authorList>
    </citation>
    <scope>NUCLEOTIDE SEQUENCE [LARGE SCALE GENOMIC DNA]</scope>
    <source>
        <strain evidence="9 10">228</strain>
    </source>
</reference>
<accession>A0A2S5KTP3</accession>
<evidence type="ECO:0000313" key="10">
    <source>
        <dbReference type="Proteomes" id="UP000238196"/>
    </source>
</evidence>
<feature type="binding site" evidence="8">
    <location>
        <begin position="50"/>
        <end position="51"/>
    </location>
    <ligand>
        <name>substrate</name>
    </ligand>
</feature>
<dbReference type="HAMAP" id="MF_00258">
    <property type="entry name" value="Glu_racemase"/>
    <property type="match status" value="1"/>
</dbReference>
<comment type="catalytic activity">
    <reaction evidence="1 8">
        <text>L-glutamate = D-glutamate</text>
        <dbReference type="Rhea" id="RHEA:12813"/>
        <dbReference type="ChEBI" id="CHEBI:29985"/>
        <dbReference type="ChEBI" id="CHEBI:29986"/>
        <dbReference type="EC" id="5.1.1.3"/>
    </reaction>
</comment>
<comment type="similarity">
    <text evidence="8">Belongs to the aspartate/glutamate racemases family.</text>
</comment>
<comment type="pathway">
    <text evidence="8">Cell wall biogenesis; peptidoglycan biosynthesis.</text>
</comment>
<feature type="active site" description="Proton donor/acceptor" evidence="8">
    <location>
        <position position="191"/>
    </location>
</feature>
<dbReference type="InterPro" id="IPR015942">
    <property type="entry name" value="Asp/Glu/hydantoin_racemase"/>
</dbReference>
<evidence type="ECO:0000256" key="5">
    <source>
        <dbReference type="ARBA" id="ARBA00023235"/>
    </source>
</evidence>
<keyword evidence="6 8" id="KW-0961">Cell wall biogenesis/degradation</keyword>
<name>A0A2S5KTP3_9PROT</name>
<gene>
    <name evidence="8" type="primary">murI</name>
    <name evidence="9" type="ORF">C4K68_07095</name>
</gene>
<sequence length="273" mass="29171">MTASTAPNASRLPIGVFDSGVGGLSVLREIRAQLPHEDLLYVGDSGHAPYGDKSQAAVTARSMAVCEFLLTQEVKAIVVACNTATGAAASALRERFSIPIIAMEPAVKPAATQTRSGVVGVLATSRTVVSDNFNRLVARFSSAATILVQPCPGLVERVENGELDSAELQQMVDDYVQPLCQQGADTIVLGCTHYPFLVSLIQASAGQQVRIIDPAPAVVRELQRRLAEQHLLSNNTARGQVAFWTSGSIQQARFIIPQLWQDGGAPDIRHWSS</sequence>
<keyword evidence="3 8" id="KW-0133">Cell shape</keyword>
<dbReference type="FunFam" id="3.40.50.1860:FF:000002">
    <property type="entry name" value="Glutamate racemase"/>
    <property type="match status" value="1"/>
</dbReference>
<evidence type="ECO:0000313" key="9">
    <source>
        <dbReference type="EMBL" id="PPC78012.1"/>
    </source>
</evidence>
<dbReference type="GO" id="GO:0009252">
    <property type="term" value="P:peptidoglycan biosynthetic process"/>
    <property type="evidence" value="ECO:0007669"/>
    <property type="project" value="UniProtKB-UniRule"/>
</dbReference>
<dbReference type="InterPro" id="IPR033134">
    <property type="entry name" value="Asp/Glu_racemase_AS_2"/>
</dbReference>
<dbReference type="GO" id="GO:0071555">
    <property type="term" value="P:cell wall organization"/>
    <property type="evidence" value="ECO:0007669"/>
    <property type="project" value="UniProtKB-KW"/>
</dbReference>
<dbReference type="EMBL" id="PRLP01000021">
    <property type="protein sequence ID" value="PPC78012.1"/>
    <property type="molecule type" value="Genomic_DNA"/>
</dbReference>
<dbReference type="GO" id="GO:0008881">
    <property type="term" value="F:glutamate racemase activity"/>
    <property type="evidence" value="ECO:0007669"/>
    <property type="project" value="UniProtKB-UniRule"/>
</dbReference>
<dbReference type="EC" id="5.1.1.3" evidence="2 8"/>
<dbReference type="UniPathway" id="UPA00219"/>
<organism evidence="9 10">
    <name type="scientific">Proteobacteria bacterium 228</name>
    <dbReference type="NCBI Taxonomy" id="2083153"/>
    <lineage>
        <taxon>Bacteria</taxon>
        <taxon>Pseudomonadati</taxon>
        <taxon>Pseudomonadota</taxon>
    </lineage>
</organism>
<feature type="binding site" evidence="8">
    <location>
        <begin position="18"/>
        <end position="19"/>
    </location>
    <ligand>
        <name>substrate</name>
    </ligand>
</feature>
<protein>
    <recommendedName>
        <fullName evidence="7 8">Glutamate racemase</fullName>
        <ecNumber evidence="2 8">5.1.1.3</ecNumber>
    </recommendedName>
</protein>
<dbReference type="PANTHER" id="PTHR21198">
    <property type="entry name" value="GLUTAMATE RACEMASE"/>
    <property type="match status" value="1"/>
</dbReference>
<dbReference type="PROSITE" id="PS00924">
    <property type="entry name" value="ASP_GLU_RACEMASE_2"/>
    <property type="match status" value="1"/>
</dbReference>
<dbReference type="SUPFAM" id="SSF53681">
    <property type="entry name" value="Aspartate/glutamate racemase"/>
    <property type="match status" value="2"/>
</dbReference>
<dbReference type="OrthoDB" id="5291413at2"/>
<comment type="function">
    <text evidence="8">Provides the (R)-glutamate required for cell wall biosynthesis.</text>
</comment>
<evidence type="ECO:0000256" key="3">
    <source>
        <dbReference type="ARBA" id="ARBA00022960"/>
    </source>
</evidence>
<evidence type="ECO:0000256" key="7">
    <source>
        <dbReference type="ARBA" id="ARBA00070053"/>
    </source>
</evidence>
<dbReference type="Proteomes" id="UP000238196">
    <property type="component" value="Unassembled WGS sequence"/>
</dbReference>
<dbReference type="InterPro" id="IPR001920">
    <property type="entry name" value="Asp/Glu_race"/>
</dbReference>
<dbReference type="NCBIfam" id="TIGR00067">
    <property type="entry name" value="glut_race"/>
    <property type="match status" value="1"/>
</dbReference>
<feature type="binding site" evidence="8">
    <location>
        <begin position="192"/>
        <end position="193"/>
    </location>
    <ligand>
        <name>substrate</name>
    </ligand>
</feature>
<keyword evidence="4 8" id="KW-0573">Peptidoglycan synthesis</keyword>
<feature type="active site" description="Proton donor/acceptor" evidence="8">
    <location>
        <position position="81"/>
    </location>
</feature>
<dbReference type="AlphaFoldDB" id="A0A2S5KTP3"/>
<dbReference type="GO" id="GO:0008360">
    <property type="term" value="P:regulation of cell shape"/>
    <property type="evidence" value="ECO:0007669"/>
    <property type="project" value="UniProtKB-KW"/>
</dbReference>
<comment type="caution">
    <text evidence="9">The sequence shown here is derived from an EMBL/GenBank/DDBJ whole genome shotgun (WGS) entry which is preliminary data.</text>
</comment>